<evidence type="ECO:0000313" key="4">
    <source>
        <dbReference type="Proteomes" id="UP001151760"/>
    </source>
</evidence>
<dbReference type="InterPro" id="IPR036875">
    <property type="entry name" value="Znf_CCHC_sf"/>
</dbReference>
<dbReference type="Pfam" id="PF00098">
    <property type="entry name" value="zf-CCHC"/>
    <property type="match status" value="1"/>
</dbReference>
<protein>
    <submittedName>
        <fullName evidence="3">Ribonuclease H-like domain-containing protein</fullName>
    </submittedName>
</protein>
<dbReference type="PROSITE" id="PS50158">
    <property type="entry name" value="ZF_CCHC"/>
    <property type="match status" value="1"/>
</dbReference>
<keyword evidence="1" id="KW-0862">Zinc</keyword>
<dbReference type="Proteomes" id="UP001151760">
    <property type="component" value="Unassembled WGS sequence"/>
</dbReference>
<evidence type="ECO:0000259" key="2">
    <source>
        <dbReference type="PROSITE" id="PS50158"/>
    </source>
</evidence>
<accession>A0ABQ5FCF5</accession>
<comment type="caution">
    <text evidence="3">The sequence shown here is derived from an EMBL/GenBank/DDBJ whole genome shotgun (WGS) entry which is preliminary data.</text>
</comment>
<reference evidence="3" key="2">
    <citation type="submission" date="2022-01" db="EMBL/GenBank/DDBJ databases">
        <authorList>
            <person name="Yamashiro T."/>
            <person name="Shiraishi A."/>
            <person name="Satake H."/>
            <person name="Nakayama K."/>
        </authorList>
    </citation>
    <scope>NUCLEOTIDE SEQUENCE</scope>
</reference>
<dbReference type="Gene3D" id="4.10.60.10">
    <property type="entry name" value="Zinc finger, CCHC-type"/>
    <property type="match status" value="1"/>
</dbReference>
<proteinExistence type="predicted"/>
<keyword evidence="1" id="KW-0479">Metal-binding</keyword>
<organism evidence="3 4">
    <name type="scientific">Tanacetum coccineum</name>
    <dbReference type="NCBI Taxonomy" id="301880"/>
    <lineage>
        <taxon>Eukaryota</taxon>
        <taxon>Viridiplantae</taxon>
        <taxon>Streptophyta</taxon>
        <taxon>Embryophyta</taxon>
        <taxon>Tracheophyta</taxon>
        <taxon>Spermatophyta</taxon>
        <taxon>Magnoliopsida</taxon>
        <taxon>eudicotyledons</taxon>
        <taxon>Gunneridae</taxon>
        <taxon>Pentapetalae</taxon>
        <taxon>asterids</taxon>
        <taxon>campanulids</taxon>
        <taxon>Asterales</taxon>
        <taxon>Asteraceae</taxon>
        <taxon>Asteroideae</taxon>
        <taxon>Anthemideae</taxon>
        <taxon>Anthemidinae</taxon>
        <taxon>Tanacetum</taxon>
    </lineage>
</organism>
<dbReference type="Pfam" id="PF07727">
    <property type="entry name" value="RVT_2"/>
    <property type="match status" value="1"/>
</dbReference>
<name>A0ABQ5FCF5_9ASTR</name>
<dbReference type="InterPro" id="IPR001878">
    <property type="entry name" value="Znf_CCHC"/>
</dbReference>
<gene>
    <name evidence="3" type="ORF">Tco_1004402</name>
</gene>
<evidence type="ECO:0000313" key="3">
    <source>
        <dbReference type="EMBL" id="GJT60869.1"/>
    </source>
</evidence>
<feature type="domain" description="CCHC-type" evidence="2">
    <location>
        <begin position="118"/>
        <end position="132"/>
    </location>
</feature>
<keyword evidence="4" id="KW-1185">Reference proteome</keyword>
<dbReference type="SMART" id="SM00343">
    <property type="entry name" value="ZnF_C2HC"/>
    <property type="match status" value="1"/>
</dbReference>
<evidence type="ECO:0000256" key="1">
    <source>
        <dbReference type="PROSITE-ProRule" id="PRU00047"/>
    </source>
</evidence>
<sequence length="176" mass="20977">MLSHAEKMDAYYMINYTWEIVDLPVGRKAIGSKWVWKIKYKSDGEVERYKARVVAKEALQSKTEGIQASSSTYADDVMFSFFANQSNRPTLWTMKIWSRYDTYDLEKMISMEINQVECYNCHRRGHFARECRAPIEIEITQEELYQWRLLLMPWLLLMGWVMIRAIKLKKDPQTLL</sequence>
<dbReference type="EMBL" id="BQNB010017237">
    <property type="protein sequence ID" value="GJT60869.1"/>
    <property type="molecule type" value="Genomic_DNA"/>
</dbReference>
<keyword evidence="1" id="KW-0863">Zinc-finger</keyword>
<reference evidence="3" key="1">
    <citation type="journal article" date="2022" name="Int. J. Mol. Sci.">
        <title>Draft Genome of Tanacetum Coccineum: Genomic Comparison of Closely Related Tanacetum-Family Plants.</title>
        <authorList>
            <person name="Yamashiro T."/>
            <person name="Shiraishi A."/>
            <person name="Nakayama K."/>
            <person name="Satake H."/>
        </authorList>
    </citation>
    <scope>NUCLEOTIDE SEQUENCE</scope>
</reference>
<dbReference type="InterPro" id="IPR013103">
    <property type="entry name" value="RVT_2"/>
</dbReference>
<dbReference type="SUPFAM" id="SSF57756">
    <property type="entry name" value="Retrovirus zinc finger-like domains"/>
    <property type="match status" value="1"/>
</dbReference>